<keyword evidence="2" id="KW-1185">Reference proteome</keyword>
<dbReference type="RefSeq" id="WP_138729332.1">
    <property type="nucleotide sequence ID" value="NZ_SRMP02000051.1"/>
</dbReference>
<dbReference type="EMBL" id="SRMP02000051">
    <property type="protein sequence ID" value="MFN0293669.1"/>
    <property type="molecule type" value="Genomic_DNA"/>
</dbReference>
<evidence type="ECO:0000313" key="1">
    <source>
        <dbReference type="EMBL" id="MFN0293669.1"/>
    </source>
</evidence>
<organism evidence="1 2">
    <name type="scientific">Pedobacter helvus</name>
    <dbReference type="NCBI Taxonomy" id="2563444"/>
    <lineage>
        <taxon>Bacteria</taxon>
        <taxon>Pseudomonadati</taxon>
        <taxon>Bacteroidota</taxon>
        <taxon>Sphingobacteriia</taxon>
        <taxon>Sphingobacteriales</taxon>
        <taxon>Sphingobacteriaceae</taxon>
        <taxon>Pedobacter</taxon>
    </lineage>
</organism>
<protein>
    <submittedName>
        <fullName evidence="1">Uncharacterized protein</fullName>
    </submittedName>
</protein>
<evidence type="ECO:0000313" key="2">
    <source>
        <dbReference type="Proteomes" id="UP001517367"/>
    </source>
</evidence>
<sequence length="88" mass="9815">MWFGTSIPAQGYPEIVGRILGAKVYNEAVGSSGVRGGKKETSNNDPYGWKDLAWENVVRSLSQNLSEKQELITNGRKFSDLQLLFQTH</sequence>
<gene>
    <name evidence="1" type="ORF">E5L68_019990</name>
</gene>
<accession>A0ABW9JPQ3</accession>
<reference evidence="1 2" key="1">
    <citation type="submission" date="2024-12" db="EMBL/GenBank/DDBJ databases">
        <authorList>
            <person name="Hu S."/>
        </authorList>
    </citation>
    <scope>NUCLEOTIDE SEQUENCE [LARGE SCALE GENOMIC DNA]</scope>
    <source>
        <strain evidence="1 2">P-25</strain>
    </source>
</reference>
<name>A0ABW9JPQ3_9SPHI</name>
<dbReference type="Proteomes" id="UP001517367">
    <property type="component" value="Unassembled WGS sequence"/>
</dbReference>
<comment type="caution">
    <text evidence="1">The sequence shown here is derived from an EMBL/GenBank/DDBJ whole genome shotgun (WGS) entry which is preliminary data.</text>
</comment>
<proteinExistence type="predicted"/>